<keyword evidence="3" id="KW-1185">Reference proteome</keyword>
<dbReference type="Proteomes" id="UP000001645">
    <property type="component" value="Chromosome 4"/>
</dbReference>
<feature type="compositionally biased region" description="Basic and acidic residues" evidence="1">
    <location>
        <begin position="14"/>
        <end position="23"/>
    </location>
</feature>
<dbReference type="Ensembl" id="ENSMGAT00000032293.1">
    <property type="protein sequence ID" value="ENSMGAP00000029835.1"/>
    <property type="gene ID" value="ENSMGAG00000022538.1"/>
</dbReference>
<dbReference type="InParanoid" id="A0A803YDI8"/>
<proteinExistence type="predicted"/>
<dbReference type="AlphaFoldDB" id="A0A803YDI8"/>
<feature type="compositionally biased region" description="Basic and acidic residues" evidence="1">
    <location>
        <begin position="32"/>
        <end position="44"/>
    </location>
</feature>
<accession>A0A803YDI8</accession>
<evidence type="ECO:0000313" key="3">
    <source>
        <dbReference type="Proteomes" id="UP000001645"/>
    </source>
</evidence>
<organism evidence="2 3">
    <name type="scientific">Meleagris gallopavo</name>
    <name type="common">Wild turkey</name>
    <dbReference type="NCBI Taxonomy" id="9103"/>
    <lineage>
        <taxon>Eukaryota</taxon>
        <taxon>Metazoa</taxon>
        <taxon>Chordata</taxon>
        <taxon>Craniata</taxon>
        <taxon>Vertebrata</taxon>
        <taxon>Euteleostomi</taxon>
        <taxon>Archelosauria</taxon>
        <taxon>Archosauria</taxon>
        <taxon>Dinosauria</taxon>
        <taxon>Saurischia</taxon>
        <taxon>Theropoda</taxon>
        <taxon>Coelurosauria</taxon>
        <taxon>Aves</taxon>
        <taxon>Neognathae</taxon>
        <taxon>Galloanserae</taxon>
        <taxon>Galliformes</taxon>
        <taxon>Phasianidae</taxon>
        <taxon>Meleagridinae</taxon>
        <taxon>Meleagris</taxon>
    </lineage>
</organism>
<protein>
    <submittedName>
        <fullName evidence="2">Uncharacterized protein</fullName>
    </submittedName>
</protein>
<sequence length="107" mass="11806">MTRSCSALGCSARDNGRSRERGISFHQTSGRSPEEGDKDDGGLEHLLRGERLRELGLYSLEKGRMRVDLISAYQYLKGGNQVGGARLCSVVCGDEDKGHRLEHRNSV</sequence>
<reference evidence="2" key="2">
    <citation type="submission" date="2025-08" db="UniProtKB">
        <authorList>
            <consortium name="Ensembl"/>
        </authorList>
    </citation>
    <scope>IDENTIFICATION</scope>
</reference>
<name>A0A803YDI8_MELGA</name>
<reference evidence="2 3" key="1">
    <citation type="journal article" date="2010" name="PLoS Biol.">
        <title>Multi-platform next-generation sequencing of the domestic turkey (Meleagris gallopavo): genome assembly and analysis.</title>
        <authorList>
            <person name="Dalloul R.A."/>
            <person name="Long J.A."/>
            <person name="Zimin A.V."/>
            <person name="Aslam L."/>
            <person name="Beal K."/>
            <person name="Blomberg L.A."/>
            <person name="Bouffard P."/>
            <person name="Burt D.W."/>
            <person name="Crasta O."/>
            <person name="Crooijmans R.P."/>
            <person name="Cooper K."/>
            <person name="Coulombe R.A."/>
            <person name="De S."/>
            <person name="Delany M.E."/>
            <person name="Dodgson J.B."/>
            <person name="Dong J.J."/>
            <person name="Evans C."/>
            <person name="Frederickson K.M."/>
            <person name="Flicek P."/>
            <person name="Florea L."/>
            <person name="Folkerts O."/>
            <person name="Groenen M.A."/>
            <person name="Harkins T.T."/>
            <person name="Herrero J."/>
            <person name="Hoffmann S."/>
            <person name="Megens H.J."/>
            <person name="Jiang A."/>
            <person name="de Jong P."/>
            <person name="Kaiser P."/>
            <person name="Kim H."/>
            <person name="Kim K.W."/>
            <person name="Kim S."/>
            <person name="Langenberger D."/>
            <person name="Lee M.K."/>
            <person name="Lee T."/>
            <person name="Mane S."/>
            <person name="Marcais G."/>
            <person name="Marz M."/>
            <person name="McElroy A.P."/>
            <person name="Modise T."/>
            <person name="Nefedov M."/>
            <person name="Notredame C."/>
            <person name="Paton I.R."/>
            <person name="Payne W.S."/>
            <person name="Pertea G."/>
            <person name="Prickett D."/>
            <person name="Puiu D."/>
            <person name="Qioa D."/>
            <person name="Raineri E."/>
            <person name="Ruffier M."/>
            <person name="Salzberg S.L."/>
            <person name="Schatz M.C."/>
            <person name="Scheuring C."/>
            <person name="Schmidt C.J."/>
            <person name="Schroeder S."/>
            <person name="Searle S.M."/>
            <person name="Smith E.J."/>
            <person name="Smith J."/>
            <person name="Sonstegard T.S."/>
            <person name="Stadler P.F."/>
            <person name="Tafer H."/>
            <person name="Tu Z.J."/>
            <person name="Van Tassell C.P."/>
            <person name="Vilella A.J."/>
            <person name="Williams K.P."/>
            <person name="Yorke J.A."/>
            <person name="Zhang L."/>
            <person name="Zhang H.B."/>
            <person name="Zhang X."/>
            <person name="Zhang Y."/>
            <person name="Reed K.M."/>
        </authorList>
    </citation>
    <scope>NUCLEOTIDE SEQUENCE [LARGE SCALE GENOMIC DNA]</scope>
</reference>
<evidence type="ECO:0000256" key="1">
    <source>
        <dbReference type="SAM" id="MobiDB-lite"/>
    </source>
</evidence>
<reference evidence="2" key="3">
    <citation type="submission" date="2025-09" db="UniProtKB">
        <authorList>
            <consortium name="Ensembl"/>
        </authorList>
    </citation>
    <scope>IDENTIFICATION</scope>
</reference>
<evidence type="ECO:0000313" key="2">
    <source>
        <dbReference type="Ensembl" id="ENSMGAP00000029835.1"/>
    </source>
</evidence>
<feature type="region of interest" description="Disordered" evidence="1">
    <location>
        <begin position="1"/>
        <end position="44"/>
    </location>
</feature>